<evidence type="ECO:0000313" key="3">
    <source>
        <dbReference type="Proteomes" id="UP001285263"/>
    </source>
</evidence>
<proteinExistence type="predicted"/>
<dbReference type="Pfam" id="PF09722">
    <property type="entry name" value="Xre_MbcA_ParS_C"/>
    <property type="match status" value="1"/>
</dbReference>
<dbReference type="Proteomes" id="UP001285263">
    <property type="component" value="Unassembled WGS sequence"/>
</dbReference>
<keyword evidence="3" id="KW-1185">Reference proteome</keyword>
<feature type="domain" description="Antitoxin Xre/MbcA/ParS-like toxin-binding" evidence="1">
    <location>
        <begin position="39"/>
        <end position="76"/>
    </location>
</feature>
<dbReference type="RefSeq" id="WP_320422712.1">
    <property type="nucleotide sequence ID" value="NZ_JAXCLA010000003.1"/>
</dbReference>
<sequence length="86" mass="9373">MIEAFLAEQRALLDRLEAFAETPGFERLQAALRQACADGSDAWLAGWLIQPAFGLGQVPLEVIQAPDGIDRVERHLLQALTNPSAC</sequence>
<dbReference type="InterPro" id="IPR024467">
    <property type="entry name" value="Xre/MbcA/ParS-like_toxin-bd"/>
</dbReference>
<organism evidence="2 3">
    <name type="scientific">Roseateles agri</name>
    <dbReference type="NCBI Taxonomy" id="3098619"/>
    <lineage>
        <taxon>Bacteria</taxon>
        <taxon>Pseudomonadati</taxon>
        <taxon>Pseudomonadota</taxon>
        <taxon>Betaproteobacteria</taxon>
        <taxon>Burkholderiales</taxon>
        <taxon>Sphaerotilaceae</taxon>
        <taxon>Roseateles</taxon>
    </lineage>
</organism>
<accession>A0ABU5DET9</accession>
<reference evidence="2 3" key="1">
    <citation type="submission" date="2023-11" db="EMBL/GenBank/DDBJ databases">
        <title>Paucibacter sp. nov., isolated from fresh soil in Korea.</title>
        <authorList>
            <person name="Le N.T.T."/>
        </authorList>
    </citation>
    <scope>NUCLEOTIDE SEQUENCE [LARGE SCALE GENOMIC DNA]</scope>
    <source>
        <strain evidence="2 3">R3-3</strain>
    </source>
</reference>
<comment type="caution">
    <text evidence="2">The sequence shown here is derived from an EMBL/GenBank/DDBJ whole genome shotgun (WGS) entry which is preliminary data.</text>
</comment>
<protein>
    <submittedName>
        <fullName evidence="2">Antitoxin Xre/MbcA/ParS toxin-binding domain-containing protein</fullName>
    </submittedName>
</protein>
<gene>
    <name evidence="2" type="ORF">SNE35_09790</name>
</gene>
<evidence type="ECO:0000313" key="2">
    <source>
        <dbReference type="EMBL" id="MDY0744800.1"/>
    </source>
</evidence>
<name>A0ABU5DET9_9BURK</name>
<dbReference type="EMBL" id="JAXCLA010000003">
    <property type="protein sequence ID" value="MDY0744800.1"/>
    <property type="molecule type" value="Genomic_DNA"/>
</dbReference>
<evidence type="ECO:0000259" key="1">
    <source>
        <dbReference type="Pfam" id="PF09722"/>
    </source>
</evidence>